<evidence type="ECO:0000313" key="3">
    <source>
        <dbReference type="Proteomes" id="UP000031368"/>
    </source>
</evidence>
<evidence type="ECO:0000259" key="1">
    <source>
        <dbReference type="PROSITE" id="PS51186"/>
    </source>
</evidence>
<dbReference type="InterPro" id="IPR016181">
    <property type="entry name" value="Acyl_CoA_acyltransferase"/>
</dbReference>
<keyword evidence="2" id="KW-0808">Transferase</keyword>
<dbReference type="PROSITE" id="PS51186">
    <property type="entry name" value="GNAT"/>
    <property type="match status" value="1"/>
</dbReference>
<keyword evidence="3" id="KW-1185">Reference proteome</keyword>
<dbReference type="InterPro" id="IPR000182">
    <property type="entry name" value="GNAT_dom"/>
</dbReference>
<name>A0A0B4WWU3_9HYPH</name>
<dbReference type="GO" id="GO:0016747">
    <property type="term" value="F:acyltransferase activity, transferring groups other than amino-acyl groups"/>
    <property type="evidence" value="ECO:0007669"/>
    <property type="project" value="InterPro"/>
</dbReference>
<dbReference type="Gene3D" id="3.40.630.90">
    <property type="match status" value="1"/>
</dbReference>
<proteinExistence type="predicted"/>
<dbReference type="PANTHER" id="PTHR47237:SF2">
    <property type="entry name" value="BLL4206 PROTEIN"/>
    <property type="match status" value="1"/>
</dbReference>
<sequence length="288" mass="31349">MAIDLESDTVSRRIELMKFETRHLQGALRLSQEMGWPYRREDWEFAATVGEGLVIERAGEVIGTAMWWNYGQAYATAGMIIVTASAQGGGYGSRLFNGLLEATDGRNVLLNSTEEGLALYKRRGFTAWSTVLQHQGPLTVAVTQDTCDDIRPATILDLTAIQAFDQRATGMPRQSMVAELADVGNVVVIERAGRVAGYAIARKFGRGYVIGPCAAESAQDARLLILAQLSKLHKQFVRIDVYAGDELGDWLHGLGLKQVGSAIAMVKGQRPQSDGPAHMYALANQSFG</sequence>
<dbReference type="InterPro" id="IPR041496">
    <property type="entry name" value="YitH/HolE_GNAT"/>
</dbReference>
<reference evidence="2 3" key="1">
    <citation type="submission" date="2013-11" db="EMBL/GenBank/DDBJ databases">
        <title>Complete genome sequence of Rhizobium gallicum bv. gallicum R602.</title>
        <authorList>
            <person name="Bustos P."/>
            <person name="Santamaria R.I."/>
            <person name="Lozano L."/>
            <person name="Acosta J.L."/>
            <person name="Ormeno-Orrillo E."/>
            <person name="Rogel M.A."/>
            <person name="Romero D."/>
            <person name="Cevallos M.A."/>
            <person name="Martinez-Romero E."/>
            <person name="Gonzalez V."/>
        </authorList>
    </citation>
    <scope>NUCLEOTIDE SEQUENCE [LARGE SCALE GENOMIC DNA]</scope>
    <source>
        <strain evidence="2 3">R602</strain>
    </source>
</reference>
<dbReference type="RefSeq" id="WP_039843925.1">
    <property type="nucleotide sequence ID" value="NZ_CP006877.1"/>
</dbReference>
<dbReference type="Pfam" id="PF13508">
    <property type="entry name" value="Acetyltransf_7"/>
    <property type="match status" value="1"/>
</dbReference>
<dbReference type="EMBL" id="CP006877">
    <property type="protein sequence ID" value="AJD40029.1"/>
    <property type="molecule type" value="Genomic_DNA"/>
</dbReference>
<dbReference type="CDD" id="cd04301">
    <property type="entry name" value="NAT_SF"/>
    <property type="match status" value="1"/>
</dbReference>
<gene>
    <name evidence="2" type="ORF">RGR602_CH00666</name>
</gene>
<dbReference type="InterPro" id="IPR052729">
    <property type="entry name" value="Acyl/Acetyltrans_Enzymes"/>
</dbReference>
<dbReference type="KEGG" id="rga:RGR602_CH00666"/>
<dbReference type="AlphaFoldDB" id="A0A0B4WWU3"/>
<evidence type="ECO:0000313" key="2">
    <source>
        <dbReference type="EMBL" id="AJD40029.1"/>
    </source>
</evidence>
<protein>
    <submittedName>
        <fullName evidence="2">GCN5-related N-acetyltransferase protein</fullName>
    </submittedName>
</protein>
<accession>A0A0B4WWU3</accession>
<dbReference type="Pfam" id="PF18014">
    <property type="entry name" value="Acetyltransf_18"/>
    <property type="match status" value="1"/>
</dbReference>
<feature type="domain" description="N-acetyltransferase" evidence="1">
    <location>
        <begin position="14"/>
        <end position="145"/>
    </location>
</feature>
<organism evidence="2 3">
    <name type="scientific">Rhizobium gallicum bv. gallicum R602sp</name>
    <dbReference type="NCBI Taxonomy" id="1041138"/>
    <lineage>
        <taxon>Bacteria</taxon>
        <taxon>Pseudomonadati</taxon>
        <taxon>Pseudomonadota</taxon>
        <taxon>Alphaproteobacteria</taxon>
        <taxon>Hyphomicrobiales</taxon>
        <taxon>Rhizobiaceae</taxon>
        <taxon>Rhizobium/Agrobacterium group</taxon>
        <taxon>Rhizobium</taxon>
    </lineage>
</organism>
<dbReference type="Gene3D" id="3.40.630.30">
    <property type="match status" value="1"/>
</dbReference>
<dbReference type="PANTHER" id="PTHR47237">
    <property type="entry name" value="SLL0310 PROTEIN"/>
    <property type="match status" value="1"/>
</dbReference>
<dbReference type="SUPFAM" id="SSF55729">
    <property type="entry name" value="Acyl-CoA N-acyltransferases (Nat)"/>
    <property type="match status" value="1"/>
</dbReference>
<dbReference type="Proteomes" id="UP000031368">
    <property type="component" value="Chromosome"/>
</dbReference>
<dbReference type="HOGENOM" id="CLU_063450_1_0_5"/>